<evidence type="ECO:0000259" key="1">
    <source>
        <dbReference type="Pfam" id="PF07978"/>
    </source>
</evidence>
<evidence type="ECO:0000313" key="3">
    <source>
        <dbReference type="Proteomes" id="UP001172673"/>
    </source>
</evidence>
<dbReference type="InterPro" id="IPR012577">
    <property type="entry name" value="NIPSNAP"/>
</dbReference>
<dbReference type="SUPFAM" id="SSF54909">
    <property type="entry name" value="Dimeric alpha+beta barrel"/>
    <property type="match status" value="1"/>
</dbReference>
<dbReference type="InterPro" id="IPR011008">
    <property type="entry name" value="Dimeric_a/b-barrel"/>
</dbReference>
<dbReference type="Gene3D" id="3.30.70.100">
    <property type="match status" value="1"/>
</dbReference>
<dbReference type="Proteomes" id="UP001172673">
    <property type="component" value="Unassembled WGS sequence"/>
</dbReference>
<accession>A0AA38XKW7</accession>
<feature type="domain" description="NIPSNAP" evidence="1">
    <location>
        <begin position="4"/>
        <end position="121"/>
    </location>
</feature>
<evidence type="ECO:0000313" key="2">
    <source>
        <dbReference type="EMBL" id="KAJ9615316.1"/>
    </source>
</evidence>
<reference evidence="2" key="1">
    <citation type="submission" date="2022-10" db="EMBL/GenBank/DDBJ databases">
        <title>Culturing micro-colonial fungi from biological soil crusts in the Mojave desert and describing Neophaeococcomyces mojavensis, and introducing the new genera and species Taxawa tesnikishii.</title>
        <authorList>
            <person name="Kurbessoian T."/>
            <person name="Stajich J.E."/>
        </authorList>
    </citation>
    <scope>NUCLEOTIDE SEQUENCE</scope>
    <source>
        <strain evidence="2">TK_41</strain>
    </source>
</reference>
<gene>
    <name evidence="2" type="ORF">H2200_001391</name>
</gene>
<dbReference type="AlphaFoldDB" id="A0AA38XKW7"/>
<comment type="caution">
    <text evidence="2">The sequence shown here is derived from an EMBL/GenBank/DDBJ whole genome shotgun (WGS) entry which is preliminary data.</text>
</comment>
<keyword evidence="3" id="KW-1185">Reference proteome</keyword>
<organism evidence="2 3">
    <name type="scientific">Cladophialophora chaetospira</name>
    <dbReference type="NCBI Taxonomy" id="386627"/>
    <lineage>
        <taxon>Eukaryota</taxon>
        <taxon>Fungi</taxon>
        <taxon>Dikarya</taxon>
        <taxon>Ascomycota</taxon>
        <taxon>Pezizomycotina</taxon>
        <taxon>Eurotiomycetes</taxon>
        <taxon>Chaetothyriomycetidae</taxon>
        <taxon>Chaetothyriales</taxon>
        <taxon>Herpotrichiellaceae</taxon>
        <taxon>Cladophialophora</taxon>
    </lineage>
</organism>
<dbReference type="Pfam" id="PF07978">
    <property type="entry name" value="NIPSNAP"/>
    <property type="match status" value="1"/>
</dbReference>
<dbReference type="EMBL" id="JAPDRK010000002">
    <property type="protein sequence ID" value="KAJ9615316.1"/>
    <property type="molecule type" value="Genomic_DNA"/>
</dbReference>
<proteinExistence type="predicted"/>
<name>A0AA38XKW7_9EURO</name>
<sequence length="124" mass="14263">MTIYELRVYTTLPGRLPNLLARFENHTLKIWEKHGIKQVGFWSVKSTMRAIASLIQQTTLVGPDANDLTYLLAWESMAEREQKWNAFFYDPEWVKARAESEKDGPINAKVSNSFLAPTKFSAIQ</sequence>
<protein>
    <recommendedName>
        <fullName evidence="1">NIPSNAP domain-containing protein</fullName>
    </recommendedName>
</protein>